<gene>
    <name evidence="2" type="ORF">J2N86_10070</name>
</gene>
<dbReference type="Proteomes" id="UP001057474">
    <property type="component" value="Chromosome"/>
</dbReference>
<name>A0ABY4Y5Z0_9GAMM</name>
<protein>
    <submittedName>
        <fullName evidence="2">Uncharacterized protein</fullName>
    </submittedName>
</protein>
<feature type="compositionally biased region" description="Basic and acidic residues" evidence="1">
    <location>
        <begin position="37"/>
        <end position="57"/>
    </location>
</feature>
<feature type="region of interest" description="Disordered" evidence="1">
    <location>
        <begin position="35"/>
        <end position="57"/>
    </location>
</feature>
<accession>A0ABY4Y5Z0</accession>
<organism evidence="2 3">
    <name type="scientific">Legionella lytica</name>
    <dbReference type="NCBI Taxonomy" id="96232"/>
    <lineage>
        <taxon>Bacteria</taxon>
        <taxon>Pseudomonadati</taxon>
        <taxon>Pseudomonadota</taxon>
        <taxon>Gammaproteobacteria</taxon>
        <taxon>Legionellales</taxon>
        <taxon>Legionellaceae</taxon>
        <taxon>Legionella</taxon>
    </lineage>
</organism>
<evidence type="ECO:0000256" key="1">
    <source>
        <dbReference type="SAM" id="MobiDB-lite"/>
    </source>
</evidence>
<evidence type="ECO:0000313" key="3">
    <source>
        <dbReference type="Proteomes" id="UP001057474"/>
    </source>
</evidence>
<dbReference type="EMBL" id="CP071527">
    <property type="protein sequence ID" value="USQ13048.1"/>
    <property type="molecule type" value="Genomic_DNA"/>
</dbReference>
<proteinExistence type="predicted"/>
<evidence type="ECO:0000313" key="2">
    <source>
        <dbReference type="EMBL" id="USQ13048.1"/>
    </source>
</evidence>
<reference evidence="2" key="1">
    <citation type="submission" date="2021-03" db="EMBL/GenBank/DDBJ databases">
        <title>Legionella lytica PCM 2298.</title>
        <authorList>
            <person name="Koper P."/>
        </authorList>
    </citation>
    <scope>NUCLEOTIDE SEQUENCE</scope>
    <source>
        <strain evidence="2">PCM 2298</strain>
    </source>
</reference>
<dbReference type="RefSeq" id="WP_252579267.1">
    <property type="nucleotide sequence ID" value="NZ_CP071527.1"/>
</dbReference>
<sequence length="57" mass="6635">MSHKIRKNFSKSINWNISSDKDQIQSLNKNTRIIANELDKNPIPNKDDLNPENNKKS</sequence>
<keyword evidence="3" id="KW-1185">Reference proteome</keyword>